<feature type="non-terminal residue" evidence="1">
    <location>
        <position position="1"/>
    </location>
</feature>
<name>A0ABN8I1H9_9NEOP</name>
<reference evidence="1" key="1">
    <citation type="submission" date="2022-03" db="EMBL/GenBank/DDBJ databases">
        <authorList>
            <person name="Martin H S."/>
        </authorList>
    </citation>
    <scope>NUCLEOTIDE SEQUENCE</scope>
</reference>
<gene>
    <name evidence="1" type="ORF">IPOD504_LOCUS4970</name>
</gene>
<dbReference type="EMBL" id="OW152828">
    <property type="protein sequence ID" value="CAH2045183.1"/>
    <property type="molecule type" value="Genomic_DNA"/>
</dbReference>
<evidence type="ECO:0000313" key="1">
    <source>
        <dbReference type="EMBL" id="CAH2045183.1"/>
    </source>
</evidence>
<evidence type="ECO:0000313" key="2">
    <source>
        <dbReference type="Proteomes" id="UP000837857"/>
    </source>
</evidence>
<sequence>MDLSIAEYWSHGETSTRKKPTRTHVRPAQLGFNSAQCVNRVTRCSNKGPSGDRTNELPLLRAWPFVQQKQLLRCTTKNHDGVTFPYVKSTNAYGLAESRETNLITSVIVESPVPGARWIASHVPPGIVPAPVIQAAN</sequence>
<protein>
    <submittedName>
        <fullName evidence="1">Uncharacterized protein</fullName>
    </submittedName>
</protein>
<accession>A0ABN8I1H9</accession>
<organism evidence="1 2">
    <name type="scientific">Iphiclides podalirius</name>
    <name type="common">scarce swallowtail</name>
    <dbReference type="NCBI Taxonomy" id="110791"/>
    <lineage>
        <taxon>Eukaryota</taxon>
        <taxon>Metazoa</taxon>
        <taxon>Ecdysozoa</taxon>
        <taxon>Arthropoda</taxon>
        <taxon>Hexapoda</taxon>
        <taxon>Insecta</taxon>
        <taxon>Pterygota</taxon>
        <taxon>Neoptera</taxon>
        <taxon>Endopterygota</taxon>
        <taxon>Lepidoptera</taxon>
        <taxon>Glossata</taxon>
        <taxon>Ditrysia</taxon>
        <taxon>Papilionoidea</taxon>
        <taxon>Papilionidae</taxon>
        <taxon>Papilioninae</taxon>
        <taxon>Iphiclides</taxon>
    </lineage>
</organism>
<proteinExistence type="predicted"/>
<dbReference type="Proteomes" id="UP000837857">
    <property type="component" value="Chromosome 16"/>
</dbReference>
<keyword evidence="2" id="KW-1185">Reference proteome</keyword>